<name>A0A565BTW2_9BRAS</name>
<dbReference type="AlphaFoldDB" id="A0A565BTW2"/>
<accession>A0A565BTW2</accession>
<evidence type="ECO:0000256" key="1">
    <source>
        <dbReference type="SAM" id="MobiDB-lite"/>
    </source>
</evidence>
<feature type="compositionally biased region" description="Polar residues" evidence="1">
    <location>
        <begin position="341"/>
        <end position="354"/>
    </location>
</feature>
<feature type="region of interest" description="Disordered" evidence="1">
    <location>
        <begin position="328"/>
        <end position="367"/>
    </location>
</feature>
<feature type="region of interest" description="Disordered" evidence="1">
    <location>
        <begin position="381"/>
        <end position="440"/>
    </location>
</feature>
<feature type="region of interest" description="Disordered" evidence="1">
    <location>
        <begin position="270"/>
        <end position="312"/>
    </location>
</feature>
<sequence>MFFLDFFEKVLDSIQANSSPLDPLALFFLLASTSHLARIEHPCPTISAIRHCDIVGLATRSRDISSRKQINGPFLLMESFGPFPSSRMETEDLLSLRAHCGIPAEIELVLPAASESPELVRPEFCCGYEVYFKECGLCFLIPEILTHLMNELGVALPQLCPNIIREVVVLQTLAEEHGLPLDIPTLARVCMIRQSSGHKGNFYFAVKGERRVLCDRPPKDEKWQKRFFFFSVNEFSYGELSSLVKTTCTSSEDSGYNRARLRAFGPYNPNCKGYPSRQSRKMSLSYRQQRKAKELAATTKPAVQPETLEDRAQPEILEDLAQPETLEVVQPAEQQPIHVGSSRSSEKTNSSVQRKSPEIPPLTEDPQLAVVTIPPRVASTVSGLPAASSPLAWAPGSSRSRASSSSVPPRSGDGDTVRLSQLAKGSKRKALDSGSRSRGGSKKLRNYWDFGYNSNYLITENPASAAHLFRHFRKSGCSLPPLKDLILEDRINFEEFAYCNSQLLAAFNNTVSAYQTRVRAAPTSTDLTEAQATITTLQSELAGLRDEAAKNVVALHLSDEFFTHSRSLERKLKDAETFQAEKKCKELADTREVDLKVAACEAQKDLAIKFKETLDLVKSHIAGKDATLGPLVKVSETMANIELLEVIIKGEITDFQAELDVVSLDKQEKYAKDLAEAEVSVPKLDLSQIEILTSDLSPELATTSELPFDEFGNNAGSLLGVMRVDVPEGVEET</sequence>
<gene>
    <name evidence="2" type="ORF">ANE_LOCUS15240</name>
</gene>
<dbReference type="EMBL" id="CABITT030000005">
    <property type="protein sequence ID" value="VVB04796.1"/>
    <property type="molecule type" value="Genomic_DNA"/>
</dbReference>
<dbReference type="Proteomes" id="UP000489600">
    <property type="component" value="Unassembled WGS sequence"/>
</dbReference>
<protein>
    <submittedName>
        <fullName evidence="2">Uncharacterized protein</fullName>
    </submittedName>
</protein>
<comment type="caution">
    <text evidence="2">The sequence shown here is derived from an EMBL/GenBank/DDBJ whole genome shotgun (WGS) entry which is preliminary data.</text>
</comment>
<reference evidence="2" key="1">
    <citation type="submission" date="2019-07" db="EMBL/GenBank/DDBJ databases">
        <authorList>
            <person name="Dittberner H."/>
        </authorList>
    </citation>
    <scope>NUCLEOTIDE SEQUENCE [LARGE SCALE GENOMIC DNA]</scope>
</reference>
<feature type="compositionally biased region" description="Low complexity" evidence="1">
    <location>
        <begin position="382"/>
        <end position="411"/>
    </location>
</feature>
<proteinExistence type="predicted"/>
<dbReference type="OrthoDB" id="1135818at2759"/>
<keyword evidence="3" id="KW-1185">Reference proteome</keyword>
<evidence type="ECO:0000313" key="2">
    <source>
        <dbReference type="EMBL" id="VVB04796.1"/>
    </source>
</evidence>
<evidence type="ECO:0000313" key="3">
    <source>
        <dbReference type="Proteomes" id="UP000489600"/>
    </source>
</evidence>
<organism evidence="2 3">
    <name type="scientific">Arabis nemorensis</name>
    <dbReference type="NCBI Taxonomy" id="586526"/>
    <lineage>
        <taxon>Eukaryota</taxon>
        <taxon>Viridiplantae</taxon>
        <taxon>Streptophyta</taxon>
        <taxon>Embryophyta</taxon>
        <taxon>Tracheophyta</taxon>
        <taxon>Spermatophyta</taxon>
        <taxon>Magnoliopsida</taxon>
        <taxon>eudicotyledons</taxon>
        <taxon>Gunneridae</taxon>
        <taxon>Pentapetalae</taxon>
        <taxon>rosids</taxon>
        <taxon>malvids</taxon>
        <taxon>Brassicales</taxon>
        <taxon>Brassicaceae</taxon>
        <taxon>Arabideae</taxon>
        <taxon>Arabis</taxon>
    </lineage>
</organism>